<dbReference type="AlphaFoldDB" id="A0A1E3GUV6"/>
<protein>
    <submittedName>
        <fullName evidence="1">Uncharacterized protein</fullName>
    </submittedName>
</protein>
<gene>
    <name evidence="1" type="ORF">A9E74_00365</name>
</gene>
<name>A0A1E3GUV6_9GAMM</name>
<proteinExistence type="predicted"/>
<keyword evidence="2" id="KW-1185">Reference proteome</keyword>
<dbReference type="RefSeq" id="WP_069294964.1">
    <property type="nucleotide sequence ID" value="NZ_MCRI01000002.1"/>
</dbReference>
<evidence type="ECO:0000313" key="2">
    <source>
        <dbReference type="Proteomes" id="UP000094379"/>
    </source>
</evidence>
<organism evidence="1 2">
    <name type="scientific">Methylophaga muralis</name>
    <dbReference type="NCBI Taxonomy" id="291169"/>
    <lineage>
        <taxon>Bacteria</taxon>
        <taxon>Pseudomonadati</taxon>
        <taxon>Pseudomonadota</taxon>
        <taxon>Gammaproteobacteria</taxon>
        <taxon>Thiotrichales</taxon>
        <taxon>Piscirickettsiaceae</taxon>
        <taxon>Methylophaga</taxon>
    </lineage>
</organism>
<accession>A0A1E3GUV6</accession>
<dbReference type="Proteomes" id="UP000094379">
    <property type="component" value="Unassembled WGS sequence"/>
</dbReference>
<comment type="caution">
    <text evidence="1">The sequence shown here is derived from an EMBL/GenBank/DDBJ whole genome shotgun (WGS) entry which is preliminary data.</text>
</comment>
<evidence type="ECO:0000313" key="1">
    <source>
        <dbReference type="EMBL" id="ODN67859.1"/>
    </source>
</evidence>
<reference evidence="1 2" key="1">
    <citation type="submission" date="2016-07" db="EMBL/GenBank/DDBJ databases">
        <title>Draft Genome Sequence of Methylophaga muralis Bur 1.</title>
        <authorList>
            <person name="Vasilenko O.V."/>
            <person name="Doronina N.V."/>
            <person name="Shmareva M.N."/>
            <person name="Tarlachkov S.V."/>
            <person name="Mustakhimov I."/>
            <person name="Trotsenko Y.A."/>
        </authorList>
    </citation>
    <scope>NUCLEOTIDE SEQUENCE [LARGE SCALE GENOMIC DNA]</scope>
    <source>
        <strain evidence="1 2">Bur 1</strain>
    </source>
</reference>
<dbReference type="EMBL" id="MCRI01000002">
    <property type="protein sequence ID" value="ODN67859.1"/>
    <property type="molecule type" value="Genomic_DNA"/>
</dbReference>
<dbReference type="STRING" id="291169.A9E74_00365"/>
<sequence length="108" mass="12400">MQINSNLPVLFTPSRQPEESSVRLPVLFDKQSEFNNVNRQPVISRQVIGVTDNYDSQQARYIRNFSLTNRETERNAEQTALPATVQAYLQIEGLKDSKPQERLFDAMA</sequence>